<keyword evidence="14" id="KW-0067">ATP-binding</keyword>
<keyword evidence="7" id="KW-0433">Leucine-rich repeat</keyword>
<dbReference type="SMART" id="SM00220">
    <property type="entry name" value="S_TKc"/>
    <property type="match status" value="1"/>
</dbReference>
<dbReference type="InterPro" id="IPR032675">
    <property type="entry name" value="LRR_dom_sf"/>
</dbReference>
<evidence type="ECO:0000256" key="13">
    <source>
        <dbReference type="ARBA" id="ARBA00022777"/>
    </source>
</evidence>
<dbReference type="FunFam" id="3.80.10.10:FF:000400">
    <property type="entry name" value="Nuclear pore complex protein NUP107"/>
    <property type="match status" value="1"/>
</dbReference>
<dbReference type="OrthoDB" id="676979at2759"/>
<dbReference type="GO" id="GO:0099402">
    <property type="term" value="P:plant organ development"/>
    <property type="evidence" value="ECO:0007669"/>
    <property type="project" value="UniProtKB-ARBA"/>
</dbReference>
<feature type="signal peptide" evidence="22">
    <location>
        <begin position="1"/>
        <end position="20"/>
    </location>
</feature>
<evidence type="ECO:0000313" key="24">
    <source>
        <dbReference type="EMBL" id="CAA2983670.1"/>
    </source>
</evidence>
<evidence type="ECO:0000256" key="22">
    <source>
        <dbReference type="SAM" id="SignalP"/>
    </source>
</evidence>
<keyword evidence="9 21" id="KW-0812">Transmembrane</keyword>
<dbReference type="FunFam" id="1.10.510.10:FF:000358">
    <property type="entry name" value="Putative leucine-rich repeat receptor-like serine/threonine-protein kinase"/>
    <property type="match status" value="1"/>
</dbReference>
<dbReference type="InterPro" id="IPR011009">
    <property type="entry name" value="Kinase-like_dom_sf"/>
</dbReference>
<gene>
    <name evidence="24" type="ORF">OLEA9_A052800</name>
</gene>
<evidence type="ECO:0000256" key="18">
    <source>
        <dbReference type="ARBA" id="ARBA00023180"/>
    </source>
</evidence>
<keyword evidence="18" id="KW-0325">Glycoprotein</keyword>
<reference evidence="24 25" key="1">
    <citation type="submission" date="2019-12" db="EMBL/GenBank/DDBJ databases">
        <authorList>
            <person name="Alioto T."/>
            <person name="Alioto T."/>
            <person name="Gomez Garrido J."/>
        </authorList>
    </citation>
    <scope>NUCLEOTIDE SEQUENCE [LARGE SCALE GENOMIC DNA]</scope>
</reference>
<keyword evidence="5" id="KW-0723">Serine/threonine-protein kinase</keyword>
<evidence type="ECO:0000256" key="11">
    <source>
        <dbReference type="ARBA" id="ARBA00022737"/>
    </source>
</evidence>
<comment type="similarity">
    <text evidence="2">Belongs to the protein kinase superfamily. Ser/Thr protein kinase family.</text>
</comment>
<dbReference type="InterPro" id="IPR055414">
    <property type="entry name" value="LRR_R13L4/SHOC2-like"/>
</dbReference>
<evidence type="ECO:0000256" key="9">
    <source>
        <dbReference type="ARBA" id="ARBA00022692"/>
    </source>
</evidence>
<feature type="domain" description="Protein kinase" evidence="23">
    <location>
        <begin position="796"/>
        <end position="1076"/>
    </location>
</feature>
<dbReference type="Gramene" id="OE9A052800T1">
    <property type="protein sequence ID" value="OE9A052800C1"/>
    <property type="gene ID" value="OE9A052800"/>
</dbReference>
<keyword evidence="10 22" id="KW-0732">Signal</keyword>
<comment type="subcellular location">
    <subcellularLocation>
        <location evidence="1">Cell membrane</location>
        <topology evidence="1">Single-pass membrane protein</topology>
    </subcellularLocation>
</comment>
<evidence type="ECO:0000256" key="10">
    <source>
        <dbReference type="ARBA" id="ARBA00022729"/>
    </source>
</evidence>
<evidence type="ECO:0000256" key="14">
    <source>
        <dbReference type="ARBA" id="ARBA00022840"/>
    </source>
</evidence>
<comment type="catalytic activity">
    <reaction evidence="19">
        <text>L-threonyl-[protein] + ATP = O-phospho-L-threonyl-[protein] + ADP + H(+)</text>
        <dbReference type="Rhea" id="RHEA:46608"/>
        <dbReference type="Rhea" id="RHEA-COMP:11060"/>
        <dbReference type="Rhea" id="RHEA-COMP:11605"/>
        <dbReference type="ChEBI" id="CHEBI:15378"/>
        <dbReference type="ChEBI" id="CHEBI:30013"/>
        <dbReference type="ChEBI" id="CHEBI:30616"/>
        <dbReference type="ChEBI" id="CHEBI:61977"/>
        <dbReference type="ChEBI" id="CHEBI:456216"/>
        <dbReference type="EC" id="2.7.11.1"/>
    </reaction>
</comment>
<evidence type="ECO:0000259" key="23">
    <source>
        <dbReference type="PROSITE" id="PS50011"/>
    </source>
</evidence>
<comment type="caution">
    <text evidence="24">The sequence shown here is derived from an EMBL/GenBank/DDBJ whole genome shotgun (WGS) entry which is preliminary data.</text>
</comment>
<dbReference type="InterPro" id="IPR000719">
    <property type="entry name" value="Prot_kinase_dom"/>
</dbReference>
<keyword evidence="17 24" id="KW-0675">Receptor</keyword>
<comment type="catalytic activity">
    <reaction evidence="20">
        <text>L-seryl-[protein] + ATP = O-phospho-L-seryl-[protein] + ADP + H(+)</text>
        <dbReference type="Rhea" id="RHEA:17989"/>
        <dbReference type="Rhea" id="RHEA-COMP:9863"/>
        <dbReference type="Rhea" id="RHEA-COMP:11604"/>
        <dbReference type="ChEBI" id="CHEBI:15378"/>
        <dbReference type="ChEBI" id="CHEBI:29999"/>
        <dbReference type="ChEBI" id="CHEBI:30616"/>
        <dbReference type="ChEBI" id="CHEBI:83421"/>
        <dbReference type="ChEBI" id="CHEBI:456216"/>
        <dbReference type="EC" id="2.7.11.1"/>
    </reaction>
</comment>
<dbReference type="GO" id="GO:0005886">
    <property type="term" value="C:plasma membrane"/>
    <property type="evidence" value="ECO:0007669"/>
    <property type="project" value="UniProtKB-SubCell"/>
</dbReference>
<dbReference type="Pfam" id="PF00560">
    <property type="entry name" value="LRR_1"/>
    <property type="match status" value="5"/>
</dbReference>
<evidence type="ECO:0000313" key="25">
    <source>
        <dbReference type="Proteomes" id="UP000594638"/>
    </source>
</evidence>
<dbReference type="GO" id="GO:0004674">
    <property type="term" value="F:protein serine/threonine kinase activity"/>
    <property type="evidence" value="ECO:0007669"/>
    <property type="project" value="UniProtKB-KW"/>
</dbReference>
<evidence type="ECO:0000256" key="20">
    <source>
        <dbReference type="ARBA" id="ARBA00048679"/>
    </source>
</evidence>
<keyword evidence="4" id="KW-1003">Cell membrane</keyword>
<dbReference type="SUPFAM" id="SSF52047">
    <property type="entry name" value="RNI-like"/>
    <property type="match status" value="2"/>
</dbReference>
<dbReference type="Gene3D" id="3.80.10.10">
    <property type="entry name" value="Ribonuclease Inhibitor"/>
    <property type="match status" value="5"/>
</dbReference>
<dbReference type="SMART" id="SM00365">
    <property type="entry name" value="LRR_SD22"/>
    <property type="match status" value="6"/>
</dbReference>
<dbReference type="Proteomes" id="UP000594638">
    <property type="component" value="Unassembled WGS sequence"/>
</dbReference>
<dbReference type="EMBL" id="CACTIH010003739">
    <property type="protein sequence ID" value="CAA2983670.1"/>
    <property type="molecule type" value="Genomic_DNA"/>
</dbReference>
<dbReference type="InterPro" id="IPR013210">
    <property type="entry name" value="LRR_N_plant-typ"/>
</dbReference>
<keyword evidence="8" id="KW-0808">Transferase</keyword>
<dbReference type="InterPro" id="IPR051809">
    <property type="entry name" value="Plant_receptor-like_S/T_kinase"/>
</dbReference>
<evidence type="ECO:0000256" key="19">
    <source>
        <dbReference type="ARBA" id="ARBA00047899"/>
    </source>
</evidence>
<dbReference type="InterPro" id="IPR001611">
    <property type="entry name" value="Leu-rich_rpt"/>
</dbReference>
<evidence type="ECO:0000256" key="12">
    <source>
        <dbReference type="ARBA" id="ARBA00022741"/>
    </source>
</evidence>
<dbReference type="InterPro" id="IPR003591">
    <property type="entry name" value="Leu-rich_rpt_typical-subtyp"/>
</dbReference>
<evidence type="ECO:0000256" key="7">
    <source>
        <dbReference type="ARBA" id="ARBA00022614"/>
    </source>
</evidence>
<dbReference type="Gene3D" id="1.10.510.10">
    <property type="entry name" value="Transferase(Phosphotransferase) domain 1"/>
    <property type="match status" value="1"/>
</dbReference>
<keyword evidence="25" id="KW-1185">Reference proteome</keyword>
<keyword evidence="15 21" id="KW-1133">Transmembrane helix</keyword>
<dbReference type="EC" id="2.7.11.1" evidence="3"/>
<dbReference type="PANTHER" id="PTHR27008">
    <property type="entry name" value="OS04G0122200 PROTEIN"/>
    <property type="match status" value="1"/>
</dbReference>
<dbReference type="GO" id="GO:0005524">
    <property type="term" value="F:ATP binding"/>
    <property type="evidence" value="ECO:0007669"/>
    <property type="project" value="UniProtKB-KW"/>
</dbReference>
<dbReference type="GO" id="GO:0006952">
    <property type="term" value="P:defense response"/>
    <property type="evidence" value="ECO:0007669"/>
    <property type="project" value="UniProtKB-ARBA"/>
</dbReference>
<feature type="transmembrane region" description="Helical" evidence="21">
    <location>
        <begin position="743"/>
        <end position="763"/>
    </location>
</feature>
<evidence type="ECO:0000256" key="8">
    <source>
        <dbReference type="ARBA" id="ARBA00022679"/>
    </source>
</evidence>
<name>A0A8S0RX00_OLEEU</name>
<evidence type="ECO:0000256" key="4">
    <source>
        <dbReference type="ARBA" id="ARBA00022475"/>
    </source>
</evidence>
<evidence type="ECO:0000256" key="6">
    <source>
        <dbReference type="ARBA" id="ARBA00022553"/>
    </source>
</evidence>
<keyword evidence="16 21" id="KW-0472">Membrane</keyword>
<evidence type="ECO:0000256" key="16">
    <source>
        <dbReference type="ARBA" id="ARBA00023136"/>
    </source>
</evidence>
<dbReference type="SMART" id="SM00369">
    <property type="entry name" value="LRR_TYP"/>
    <property type="match status" value="10"/>
</dbReference>
<dbReference type="AlphaFoldDB" id="A0A8S0RX00"/>
<dbReference type="GO" id="GO:0009653">
    <property type="term" value="P:anatomical structure morphogenesis"/>
    <property type="evidence" value="ECO:0007669"/>
    <property type="project" value="UniProtKB-ARBA"/>
</dbReference>
<evidence type="ECO:0000256" key="5">
    <source>
        <dbReference type="ARBA" id="ARBA00022527"/>
    </source>
</evidence>
<dbReference type="SUPFAM" id="SSF56112">
    <property type="entry name" value="Protein kinase-like (PK-like)"/>
    <property type="match status" value="1"/>
</dbReference>
<dbReference type="PROSITE" id="PS00108">
    <property type="entry name" value="PROTEIN_KINASE_ST"/>
    <property type="match status" value="1"/>
</dbReference>
<dbReference type="GO" id="GO:0051707">
    <property type="term" value="P:response to other organism"/>
    <property type="evidence" value="ECO:0007669"/>
    <property type="project" value="UniProtKB-ARBA"/>
</dbReference>
<keyword evidence="11" id="KW-0677">Repeat</keyword>
<dbReference type="Pfam" id="PF08263">
    <property type="entry name" value="LRRNT_2"/>
    <property type="match status" value="1"/>
</dbReference>
<dbReference type="PROSITE" id="PS50011">
    <property type="entry name" value="PROTEIN_KINASE_DOM"/>
    <property type="match status" value="1"/>
</dbReference>
<feature type="chain" id="PRO_5035904473" description="non-specific serine/threonine protein kinase" evidence="22">
    <location>
        <begin position="21"/>
        <end position="1091"/>
    </location>
</feature>
<keyword evidence="13" id="KW-0418">Kinase</keyword>
<evidence type="ECO:0000256" key="21">
    <source>
        <dbReference type="SAM" id="Phobius"/>
    </source>
</evidence>
<evidence type="ECO:0000256" key="17">
    <source>
        <dbReference type="ARBA" id="ARBA00023170"/>
    </source>
</evidence>
<evidence type="ECO:0000256" key="2">
    <source>
        <dbReference type="ARBA" id="ARBA00008684"/>
    </source>
</evidence>
<evidence type="ECO:0000256" key="3">
    <source>
        <dbReference type="ARBA" id="ARBA00012513"/>
    </source>
</evidence>
<sequence length="1091" mass="121656">MAKNVILTLLAMLYPVICLATTLNSSIDEYALLAFKSRINYDPNEILVHNWSQGTPVCNWIGITCDRAHHRVIGLNLANMSLGGTIAKEIGKVSFLKSLVISNNNFHGFIPYEMGNLSQLRRIEMQCNELSGYIPTSMGFLKNLEKINLSENSFTGHIPNMIFNLSSLVEVDFLNNSLSGTLPMDTCINLPNLERLRISSNVIGGHIPHSLGSCGKLKRLSLSINRFVGTIPKEIANLSELQVLYLGSNFLTGVIPDGMGNLSVLYALDLRFNNLTGNIPHSFGNMSHLKSFSIRNNNIQGQIPPELGHLLNLKEIIFSSNKLEGEIPESIFNLSKLQLLALVDNDISGTLPSSIAYFLPDLEYLYLANNRISGDIPHYISNFSKLAKLELGNNSFSGSVPMNLENLQNLRYLSIAYNKLINDPSVQELDFLISLNNCKMLKTIQIGYNYFDGMLPKAVGNMSTSLEKFYAPSCGIKGLIPSEIGNLSNLIWLEMGGNELTGKIPDTLSQLKKVQKLSLNDNKLGGTIPVNLCGLVNMYHLDLGNNNLSTHLPTCLGDLTSLQELNLSYNSLSSTVPSKLWTNREIQIMDLSYNLFFGTLALEIGSAKEMRELHLSGNQFSGWIPSTVGKLQGLEILTLSNNQLYGLIPDSFANLIAMQILDLSKNNLYGVIPKSMEKLKDLVYFNVSFNELSGEIPNEGPFKNLTAYSFMGNDELCGASQFKVKPCKGNTSKSSSKTKFLKYILPPSALAAGLVIIMVWLLCRHNRNATLRDQSSFPITIKRISYFDILRSTNNFDEENLISRGSISSVYKGIFSDGMIAAIKVFNLDMEGTNKSFDTECNLLCNIRHRNVVKVISSCSNLDLKALVLEYMPKGNLNSWLYSYDYCLNMAERLEIMINVASGLEYLHHGYPFPIVHCDLKPSNILLDEDMVAHVGDFGISKLFAQDQRISQTNTLGTIGYMAPEYGSMGVISTMADVYSYGIVLMETFTKKKPTDDIFVGELTMRRWVLELHRKAIMQIMDVDLVDGVEENIKSKEICFKSIMRLALECTTNLPEERLNIEDVLTRLKKIKVEFLSNSIGEQYNKRSITN</sequence>
<dbReference type="Pfam" id="PF13855">
    <property type="entry name" value="LRR_8"/>
    <property type="match status" value="3"/>
</dbReference>
<evidence type="ECO:0000256" key="1">
    <source>
        <dbReference type="ARBA" id="ARBA00004162"/>
    </source>
</evidence>
<keyword evidence="12" id="KW-0547">Nucleotide-binding</keyword>
<dbReference type="Pfam" id="PF23598">
    <property type="entry name" value="LRR_14"/>
    <property type="match status" value="1"/>
</dbReference>
<protein>
    <recommendedName>
        <fullName evidence="3">non-specific serine/threonine protein kinase</fullName>
        <ecNumber evidence="3">2.7.11.1</ecNumber>
    </recommendedName>
</protein>
<proteinExistence type="inferred from homology"/>
<accession>A0A8S0RX00</accession>
<dbReference type="Gene3D" id="3.30.200.20">
    <property type="entry name" value="Phosphorylase Kinase, domain 1"/>
    <property type="match status" value="1"/>
</dbReference>
<dbReference type="Pfam" id="PF00069">
    <property type="entry name" value="Pkinase"/>
    <property type="match status" value="1"/>
</dbReference>
<dbReference type="FunFam" id="3.80.10.10:FF:000095">
    <property type="entry name" value="LRR receptor-like serine/threonine-protein kinase GSO1"/>
    <property type="match status" value="2"/>
</dbReference>
<keyword evidence="6" id="KW-0597">Phosphoprotein</keyword>
<dbReference type="PANTHER" id="PTHR27008:SF585">
    <property type="entry name" value="PROTEIN KINASE DOMAIN-CONTAINING PROTEIN"/>
    <property type="match status" value="1"/>
</dbReference>
<organism evidence="24 25">
    <name type="scientific">Olea europaea subsp. europaea</name>
    <dbReference type="NCBI Taxonomy" id="158383"/>
    <lineage>
        <taxon>Eukaryota</taxon>
        <taxon>Viridiplantae</taxon>
        <taxon>Streptophyta</taxon>
        <taxon>Embryophyta</taxon>
        <taxon>Tracheophyta</taxon>
        <taxon>Spermatophyta</taxon>
        <taxon>Magnoliopsida</taxon>
        <taxon>eudicotyledons</taxon>
        <taxon>Gunneridae</taxon>
        <taxon>Pentapetalae</taxon>
        <taxon>asterids</taxon>
        <taxon>lamiids</taxon>
        <taxon>Lamiales</taxon>
        <taxon>Oleaceae</taxon>
        <taxon>Oleeae</taxon>
        <taxon>Olea</taxon>
    </lineage>
</organism>
<evidence type="ECO:0000256" key="15">
    <source>
        <dbReference type="ARBA" id="ARBA00022989"/>
    </source>
</evidence>
<dbReference type="InterPro" id="IPR008271">
    <property type="entry name" value="Ser/Thr_kinase_AS"/>
</dbReference>